<dbReference type="SMART" id="SM00248">
    <property type="entry name" value="ANK"/>
    <property type="match status" value="9"/>
</dbReference>
<organism evidence="3 4">
    <name type="scientific">Funiculus sociatus GB2-A5</name>
    <dbReference type="NCBI Taxonomy" id="2933946"/>
    <lineage>
        <taxon>Bacteria</taxon>
        <taxon>Bacillati</taxon>
        <taxon>Cyanobacteriota</taxon>
        <taxon>Cyanophyceae</taxon>
        <taxon>Coleofasciculales</taxon>
        <taxon>Coleofasciculaceae</taxon>
        <taxon>Funiculus</taxon>
    </lineage>
</organism>
<dbReference type="Proteomes" id="UP001442494">
    <property type="component" value="Unassembled WGS sequence"/>
</dbReference>
<evidence type="ECO:0000256" key="2">
    <source>
        <dbReference type="PROSITE-ProRule" id="PRU00023"/>
    </source>
</evidence>
<dbReference type="Pfam" id="PF13637">
    <property type="entry name" value="Ank_4"/>
    <property type="match status" value="1"/>
</dbReference>
<keyword evidence="4" id="KW-1185">Reference proteome</keyword>
<dbReference type="EMBL" id="JAMPKK010000032">
    <property type="protein sequence ID" value="MEP0865828.1"/>
    <property type="molecule type" value="Genomic_DNA"/>
</dbReference>
<dbReference type="Pfam" id="PF00023">
    <property type="entry name" value="Ank"/>
    <property type="match status" value="1"/>
</dbReference>
<dbReference type="PANTHER" id="PTHR24161:SF85">
    <property type="entry name" value="PALMITOYLTRANSFERASE HIP14"/>
    <property type="match status" value="1"/>
</dbReference>
<name>A0ABV0JQW5_9CYAN</name>
<dbReference type="Gene3D" id="1.25.40.20">
    <property type="entry name" value="Ankyrin repeat-containing domain"/>
    <property type="match status" value="2"/>
</dbReference>
<dbReference type="RefSeq" id="WP_190419698.1">
    <property type="nucleotide sequence ID" value="NZ_JAMPKK010000032.1"/>
</dbReference>
<feature type="repeat" description="ANK" evidence="2">
    <location>
        <begin position="247"/>
        <end position="279"/>
    </location>
</feature>
<proteinExistence type="predicted"/>
<feature type="repeat" description="ANK" evidence="2">
    <location>
        <begin position="81"/>
        <end position="118"/>
    </location>
</feature>
<dbReference type="PROSITE" id="PS50297">
    <property type="entry name" value="ANK_REP_REGION"/>
    <property type="match status" value="5"/>
</dbReference>
<dbReference type="SUPFAM" id="SSF48403">
    <property type="entry name" value="Ankyrin repeat"/>
    <property type="match status" value="1"/>
</dbReference>
<reference evidence="3 4" key="1">
    <citation type="submission" date="2022-04" db="EMBL/GenBank/DDBJ databases">
        <title>Positive selection, recombination, and allopatry shape intraspecific diversity of widespread and dominant cyanobacteria.</title>
        <authorList>
            <person name="Wei J."/>
            <person name="Shu W."/>
            <person name="Hu C."/>
        </authorList>
    </citation>
    <scope>NUCLEOTIDE SEQUENCE [LARGE SCALE GENOMIC DNA]</scope>
    <source>
        <strain evidence="3 4">GB2-A5</strain>
    </source>
</reference>
<dbReference type="InterPro" id="IPR002110">
    <property type="entry name" value="Ankyrin_rpt"/>
</dbReference>
<dbReference type="InterPro" id="IPR036770">
    <property type="entry name" value="Ankyrin_rpt-contain_sf"/>
</dbReference>
<dbReference type="PANTHER" id="PTHR24161">
    <property type="entry name" value="ANK_REP_REGION DOMAIN-CONTAINING PROTEIN-RELATED"/>
    <property type="match status" value="1"/>
</dbReference>
<keyword evidence="1" id="KW-0677">Repeat</keyword>
<keyword evidence="2" id="KW-0040">ANK repeat</keyword>
<evidence type="ECO:0000256" key="1">
    <source>
        <dbReference type="ARBA" id="ARBA00022737"/>
    </source>
</evidence>
<dbReference type="Pfam" id="PF12796">
    <property type="entry name" value="Ank_2"/>
    <property type="match status" value="2"/>
</dbReference>
<gene>
    <name evidence="3" type="ORF">NDI37_15265</name>
</gene>
<feature type="repeat" description="ANK" evidence="2">
    <location>
        <begin position="43"/>
        <end position="75"/>
    </location>
</feature>
<feature type="repeat" description="ANK" evidence="2">
    <location>
        <begin position="152"/>
        <end position="184"/>
    </location>
</feature>
<evidence type="ECO:0000313" key="4">
    <source>
        <dbReference type="Proteomes" id="UP001442494"/>
    </source>
</evidence>
<sequence>MKRKERLQKKDVEDFIDAAMMGNIEAVKVAIEAGIDINAIGSNGQTALMYAAHYVHIPVVQTLIDAGAELDILSEEDGLGEGETALMHVAESFFATGKRAEVVKMLVEAGANINLKGEDGRTALMLAAMAGYADSIQALIEAGADLDARDDDGNTAMMLAEGNRHPKIVRLLKQAGASEEGMNEIALIRAAYDGNVEHVRALIQAGADVNHRMNSTALCNAASRGHDEIVRMLIEAGADVNKRASEGYFNPLLNAAYAGHLEIVRALVEAGADVNVRVEDYYNPLEYAELGIMEGHYKGRQHAEVIELLKQAGATKSQDF</sequence>
<dbReference type="PRINTS" id="PR01415">
    <property type="entry name" value="ANKYRIN"/>
</dbReference>
<feature type="repeat" description="ANK" evidence="2">
    <location>
        <begin position="119"/>
        <end position="151"/>
    </location>
</feature>
<comment type="caution">
    <text evidence="3">The sequence shown here is derived from an EMBL/GenBank/DDBJ whole genome shotgun (WGS) entry which is preliminary data.</text>
</comment>
<evidence type="ECO:0000313" key="3">
    <source>
        <dbReference type="EMBL" id="MEP0865828.1"/>
    </source>
</evidence>
<accession>A0ABV0JQW5</accession>
<dbReference type="PROSITE" id="PS50088">
    <property type="entry name" value="ANK_REPEAT"/>
    <property type="match status" value="7"/>
</dbReference>
<protein>
    <submittedName>
        <fullName evidence="3">Ankyrin repeat domain-containing protein</fullName>
    </submittedName>
</protein>
<feature type="repeat" description="ANK" evidence="2">
    <location>
        <begin position="213"/>
        <end position="245"/>
    </location>
</feature>
<feature type="repeat" description="ANK" evidence="2">
    <location>
        <begin position="182"/>
        <end position="214"/>
    </location>
</feature>